<dbReference type="InterPro" id="IPR051539">
    <property type="entry name" value="T4SS-coupling_protein"/>
</dbReference>
<evidence type="ECO:0000256" key="3">
    <source>
        <dbReference type="ARBA" id="ARBA00022692"/>
    </source>
</evidence>
<evidence type="ECO:0000313" key="8">
    <source>
        <dbReference type="EMBL" id="ADN18078.1"/>
    </source>
</evidence>
<dbReference type="AlphaFoldDB" id="E0UM98"/>
<evidence type="ECO:0000256" key="4">
    <source>
        <dbReference type="ARBA" id="ARBA00022989"/>
    </source>
</evidence>
<keyword evidence="9" id="KW-1185">Reference proteome</keyword>
<evidence type="ECO:0000256" key="1">
    <source>
        <dbReference type="ARBA" id="ARBA00004651"/>
    </source>
</evidence>
<dbReference type="SUPFAM" id="SSF52540">
    <property type="entry name" value="P-loop containing nucleoside triphosphate hydrolases"/>
    <property type="match status" value="1"/>
</dbReference>
<dbReference type="InterPro" id="IPR027417">
    <property type="entry name" value="P-loop_NTPase"/>
</dbReference>
<dbReference type="HOGENOM" id="CLU_026359_0_0_3"/>
<name>E0UM98_GLOV7</name>
<organism evidence="8 9">
    <name type="scientific">Gloeothece verrucosa (strain PCC 7822)</name>
    <name type="common">Cyanothece sp. (strain PCC 7822)</name>
    <dbReference type="NCBI Taxonomy" id="497965"/>
    <lineage>
        <taxon>Bacteria</taxon>
        <taxon>Bacillati</taxon>
        <taxon>Cyanobacteriota</taxon>
        <taxon>Cyanophyceae</taxon>
        <taxon>Oscillatoriophycideae</taxon>
        <taxon>Chroococcales</taxon>
        <taxon>Aphanothecaceae</taxon>
        <taxon>Gloeothece</taxon>
        <taxon>Gloeothece verrucosa</taxon>
    </lineage>
</organism>
<reference evidence="9" key="1">
    <citation type="journal article" date="2011" name="MBio">
        <title>Novel metabolic attributes of the genus Cyanothece, comprising a group of unicellular nitrogen-fixing Cyanobacteria.</title>
        <authorList>
            <person name="Bandyopadhyay A."/>
            <person name="Elvitigala T."/>
            <person name="Welsh E."/>
            <person name="Stockel J."/>
            <person name="Liberton M."/>
            <person name="Min H."/>
            <person name="Sherman L.A."/>
            <person name="Pakrasi H.B."/>
        </authorList>
    </citation>
    <scope>NUCLEOTIDE SEQUENCE [LARGE SCALE GENOMIC DNA]</scope>
    <source>
        <strain evidence="9">PCC 7822</strain>
        <plasmid evidence="9">Cy782202</plasmid>
    </source>
</reference>
<dbReference type="KEGG" id="cyj:Cyan7822_6278"/>
<evidence type="ECO:0000259" key="7">
    <source>
        <dbReference type="Pfam" id="PF12696"/>
    </source>
</evidence>
<dbReference type="PANTHER" id="PTHR37937">
    <property type="entry name" value="CONJUGATIVE TRANSFER: DNA TRANSPORT"/>
    <property type="match status" value="1"/>
</dbReference>
<evidence type="ECO:0000256" key="6">
    <source>
        <dbReference type="SAM" id="Phobius"/>
    </source>
</evidence>
<keyword evidence="3 6" id="KW-0812">Transmembrane</keyword>
<geneLocation type="plasmid" evidence="8 9">
    <name>Cy782202</name>
</geneLocation>
<dbReference type="CDD" id="cd01127">
    <property type="entry name" value="TrwB_TraG_TraD_VirD4"/>
    <property type="match status" value="1"/>
</dbReference>
<evidence type="ECO:0000256" key="5">
    <source>
        <dbReference type="ARBA" id="ARBA00023136"/>
    </source>
</evidence>
<dbReference type="InterPro" id="IPR032689">
    <property type="entry name" value="TraG-D_C"/>
</dbReference>
<dbReference type="PANTHER" id="PTHR37937:SF1">
    <property type="entry name" value="CONJUGATIVE TRANSFER: DNA TRANSPORT"/>
    <property type="match status" value="1"/>
</dbReference>
<keyword evidence="4 6" id="KW-1133">Transmembrane helix</keyword>
<accession>E0UM98</accession>
<keyword evidence="5 6" id="KW-0472">Membrane</keyword>
<evidence type="ECO:0000313" key="9">
    <source>
        <dbReference type="Proteomes" id="UP000008206"/>
    </source>
</evidence>
<dbReference type="GO" id="GO:0005886">
    <property type="term" value="C:plasma membrane"/>
    <property type="evidence" value="ECO:0007669"/>
    <property type="project" value="UniProtKB-SubCell"/>
</dbReference>
<dbReference type="Pfam" id="PF12696">
    <property type="entry name" value="TraG-D_C"/>
    <property type="match status" value="1"/>
</dbReference>
<evidence type="ECO:0000256" key="2">
    <source>
        <dbReference type="ARBA" id="ARBA00022475"/>
    </source>
</evidence>
<feature type="domain" description="TraD/TraG TraM recognition site" evidence="7">
    <location>
        <begin position="362"/>
        <end position="482"/>
    </location>
</feature>
<dbReference type="Gene3D" id="3.40.50.300">
    <property type="entry name" value="P-loop containing nucleotide triphosphate hydrolases"/>
    <property type="match status" value="1"/>
</dbReference>
<dbReference type="RefSeq" id="WP_013334826.1">
    <property type="nucleotide sequence ID" value="NC_014534.1"/>
</dbReference>
<proteinExistence type="predicted"/>
<protein>
    <submittedName>
        <fullName evidence="8">TRAG family protein</fullName>
    </submittedName>
</protein>
<dbReference type="EMBL" id="CP002200">
    <property type="protein sequence ID" value="ADN18078.1"/>
    <property type="molecule type" value="Genomic_DNA"/>
</dbReference>
<keyword evidence="8" id="KW-0614">Plasmid</keyword>
<gene>
    <name evidence="8" type="ordered locus">Cyan7822_6278</name>
</gene>
<dbReference type="Proteomes" id="UP000008206">
    <property type="component" value="Plasmid Cy782202"/>
</dbReference>
<feature type="transmembrane region" description="Helical" evidence="6">
    <location>
        <begin position="6"/>
        <end position="25"/>
    </location>
</feature>
<keyword evidence="2" id="KW-1003">Cell membrane</keyword>
<comment type="subcellular location">
    <subcellularLocation>
        <location evidence="1">Cell membrane</location>
        <topology evidence="1">Multi-pass membrane protein</topology>
    </subcellularLocation>
</comment>
<sequence>MNAFLDNPVAMFAVGVGFFVLLMFWGDGWGNKKRRLTIAAWANPKVIRRARRIGLNQLKKPSPKRVCLYIGNPPELNPSFFSSFFGRKLPLLVPSCNPLIEVVGKSGSGKTYSVINPLLLSAIDQGLPILLYDVKADSRGLDGQMSFLATYAKSKGYDVNIFAPGRDYSCTINPLDFMSDHNDKAMASTIAKVFQENLRGGDGGGKKDGFFGPAGERLVTALIQFAKYTETLGSKDTADLAMAFQFLCLPDLPKRLKRAKEDNNPNFPEWVRVPFEQLMAVADAAPTSGGILGQATDLLEEFIESNLMRSYIGKTNVNLKLGSKQMLIFQSDTQRQVVVNPLLAAVITILIDYNFAEKREDPLICCFDEFPTIILNKLPDWANRLRSKGLVLILGYQEFNQLEKGYGRENANIIRSPANHRFWFNPGTENTAKGLSDYLGQTEVILKNNSRSRNFGTSGGSKSISEQITQIPLMSADEINSMVQGECIYIGAEYVEKLRDPRDKKLKERIRPYHLPKIPLASNYEDLEKKCEKFYKEKVYPWLINRVKQVEWDLIEEIQKRRNLAESLLPYSSGEDKGNNLVDFNF</sequence>